<proteinExistence type="predicted"/>
<organism evidence="1 2">
    <name type="scientific">Panagrellus redivivus</name>
    <name type="common">Microworm</name>
    <dbReference type="NCBI Taxonomy" id="6233"/>
    <lineage>
        <taxon>Eukaryota</taxon>
        <taxon>Metazoa</taxon>
        <taxon>Ecdysozoa</taxon>
        <taxon>Nematoda</taxon>
        <taxon>Chromadorea</taxon>
        <taxon>Rhabditida</taxon>
        <taxon>Tylenchina</taxon>
        <taxon>Panagrolaimomorpha</taxon>
        <taxon>Panagrolaimoidea</taxon>
        <taxon>Panagrolaimidae</taxon>
        <taxon>Panagrellus</taxon>
    </lineage>
</organism>
<reference evidence="1" key="1">
    <citation type="journal article" date="2013" name="Genetics">
        <title>The draft genome and transcriptome of Panagrellus redivivus are shaped by the harsh demands of a free-living lifestyle.</title>
        <authorList>
            <person name="Srinivasan J."/>
            <person name="Dillman A.R."/>
            <person name="Macchietto M.G."/>
            <person name="Heikkinen L."/>
            <person name="Lakso M."/>
            <person name="Fracchia K.M."/>
            <person name="Antoshechkin I."/>
            <person name="Mortazavi A."/>
            <person name="Wong G."/>
            <person name="Sternberg P.W."/>
        </authorList>
    </citation>
    <scope>NUCLEOTIDE SEQUENCE [LARGE SCALE GENOMIC DNA]</scope>
    <source>
        <strain evidence="1">MT8872</strain>
    </source>
</reference>
<dbReference type="WBParaSite" id="Pan_g8664.t1">
    <property type="protein sequence ID" value="Pan_g8664.t1"/>
    <property type="gene ID" value="Pan_g8664"/>
</dbReference>
<dbReference type="Proteomes" id="UP000492821">
    <property type="component" value="Unassembled WGS sequence"/>
</dbReference>
<accession>A0A7E4W9Q0</accession>
<evidence type="ECO:0000313" key="2">
    <source>
        <dbReference type="WBParaSite" id="Pan_g8664.t1"/>
    </source>
</evidence>
<reference evidence="2" key="2">
    <citation type="submission" date="2020-10" db="UniProtKB">
        <authorList>
            <consortium name="WormBaseParasite"/>
        </authorList>
    </citation>
    <scope>IDENTIFICATION</scope>
</reference>
<dbReference type="AlphaFoldDB" id="A0A7E4W9Q0"/>
<sequence length="144" mass="16019">MPFPTINGSIAVFVEAQKSISIRKDSHQQAGKVNFHTLITLLLTPPAIAIVAGVEAVNGDESISLKWPMRLSNGARNLCHCDSRFFKRSNVEYFPVHGKDAPQPFNWLCNLEFKKLHLSEGIAHQTTEKVVDASAAQSLRRRLP</sequence>
<keyword evidence="1" id="KW-1185">Reference proteome</keyword>
<protein>
    <submittedName>
        <fullName evidence="2">Uncharacterized protein</fullName>
    </submittedName>
</protein>
<name>A0A7E4W9Q0_PANRE</name>
<evidence type="ECO:0000313" key="1">
    <source>
        <dbReference type="Proteomes" id="UP000492821"/>
    </source>
</evidence>